<feature type="compositionally biased region" description="Pro residues" evidence="1">
    <location>
        <begin position="298"/>
        <end position="314"/>
    </location>
</feature>
<gene>
    <name evidence="2" type="ORF">ABT384_22320</name>
</gene>
<dbReference type="EMBL" id="JBEPFB010000010">
    <property type="protein sequence ID" value="MER7375372.1"/>
    <property type="molecule type" value="Genomic_DNA"/>
</dbReference>
<reference evidence="2 3" key="1">
    <citation type="submission" date="2024-06" db="EMBL/GenBank/DDBJ databases">
        <title>The Natural Products Discovery Center: Release of the First 8490 Sequenced Strains for Exploring Actinobacteria Biosynthetic Diversity.</title>
        <authorList>
            <person name="Kalkreuter E."/>
            <person name="Kautsar S.A."/>
            <person name="Yang D."/>
            <person name="Bader C.D."/>
            <person name="Teijaro C.N."/>
            <person name="Fluegel L."/>
            <person name="Davis C.M."/>
            <person name="Simpson J.R."/>
            <person name="Lauterbach L."/>
            <person name="Steele A.D."/>
            <person name="Gui C."/>
            <person name="Meng S."/>
            <person name="Li G."/>
            <person name="Viehrig K."/>
            <person name="Ye F."/>
            <person name="Su P."/>
            <person name="Kiefer A.F."/>
            <person name="Nichols A."/>
            <person name="Cepeda A.J."/>
            <person name="Yan W."/>
            <person name="Fan B."/>
            <person name="Jiang Y."/>
            <person name="Adhikari A."/>
            <person name="Zheng C.-J."/>
            <person name="Schuster L."/>
            <person name="Cowan T.M."/>
            <person name="Smanski M.J."/>
            <person name="Chevrette M.G."/>
            <person name="De Carvalho L.P.S."/>
            <person name="Shen B."/>
        </authorList>
    </citation>
    <scope>NUCLEOTIDE SEQUENCE [LARGE SCALE GENOMIC DNA]</scope>
    <source>
        <strain evidence="2 3">NPDC000155</strain>
    </source>
</reference>
<feature type="region of interest" description="Disordered" evidence="1">
    <location>
        <begin position="296"/>
        <end position="316"/>
    </location>
</feature>
<comment type="caution">
    <text evidence="2">The sequence shown here is derived from an EMBL/GenBank/DDBJ whole genome shotgun (WGS) entry which is preliminary data.</text>
</comment>
<feature type="region of interest" description="Disordered" evidence="1">
    <location>
        <begin position="124"/>
        <end position="178"/>
    </location>
</feature>
<organism evidence="2 3">
    <name type="scientific">Streptomyces lanatus</name>
    <dbReference type="NCBI Taxonomy" id="66900"/>
    <lineage>
        <taxon>Bacteria</taxon>
        <taxon>Bacillati</taxon>
        <taxon>Actinomycetota</taxon>
        <taxon>Actinomycetes</taxon>
        <taxon>Kitasatosporales</taxon>
        <taxon>Streptomycetaceae</taxon>
        <taxon>Streptomyces</taxon>
    </lineage>
</organism>
<feature type="compositionally biased region" description="Basic and acidic residues" evidence="1">
    <location>
        <begin position="10"/>
        <end position="24"/>
    </location>
</feature>
<dbReference type="Proteomes" id="UP001486207">
    <property type="component" value="Unassembled WGS sequence"/>
</dbReference>
<evidence type="ECO:0008006" key="4">
    <source>
        <dbReference type="Google" id="ProtNLM"/>
    </source>
</evidence>
<evidence type="ECO:0000313" key="2">
    <source>
        <dbReference type="EMBL" id="MER7375372.1"/>
    </source>
</evidence>
<feature type="region of interest" description="Disordered" evidence="1">
    <location>
        <begin position="1"/>
        <end position="24"/>
    </location>
</feature>
<evidence type="ECO:0000256" key="1">
    <source>
        <dbReference type="SAM" id="MobiDB-lite"/>
    </source>
</evidence>
<name>A0ABV1XUT6_9ACTN</name>
<proteinExistence type="predicted"/>
<protein>
    <recommendedName>
        <fullName evidence="4">MarR family transcriptional regulator</fullName>
    </recommendedName>
</protein>
<accession>A0ABV1XUT6</accession>
<keyword evidence="3" id="KW-1185">Reference proteome</keyword>
<feature type="region of interest" description="Disordered" evidence="1">
    <location>
        <begin position="333"/>
        <end position="366"/>
    </location>
</feature>
<dbReference type="RefSeq" id="WP_190072510.1">
    <property type="nucleotide sequence ID" value="NZ_BNBM01000010.1"/>
</dbReference>
<evidence type="ECO:0000313" key="3">
    <source>
        <dbReference type="Proteomes" id="UP001486207"/>
    </source>
</evidence>
<sequence length="366" mass="39819">MAKPGYGKRSAPDQEPPRRGDFDHLPAREAYLAALLDRLCENAAMDAKTIAKTQPLYGQQSVRSALNELSRAGHLRRVRRRAETEPDGDTGTRWVFHTYWSRTARDSEWWARYLDGDVPIVPETPTLTPSASGPQGAASDVQPPAPDHDASPQLKPKPQRHANLRLHPDSHPPRPSTAYDALARLGLHDPRLALSSADCAALEELAADWLVRGVTVDHLVRTLTAGLPEQVHSPRAFVRRRLVDKLPPERPAAADVQPPRPAPRTLMECTDCGVPGRPEALPGGLCRACRTGTAAGTPDPPAIPTPSTTQPPAPLSLTDVHRNAAHLRRTLAARHDPPQSRPQPQTRLQPPCLAGTRLNCPTPPSP</sequence>